<name>A0ABP8U6M1_9ACTN</name>
<dbReference type="Proteomes" id="UP001501442">
    <property type="component" value="Unassembled WGS sequence"/>
</dbReference>
<evidence type="ECO:0000313" key="1">
    <source>
        <dbReference type="EMBL" id="GAA4624885.1"/>
    </source>
</evidence>
<accession>A0ABP8U6M1</accession>
<proteinExistence type="predicted"/>
<dbReference type="EMBL" id="BAABHK010000003">
    <property type="protein sequence ID" value="GAA4624885.1"/>
    <property type="molecule type" value="Genomic_DNA"/>
</dbReference>
<evidence type="ECO:0000313" key="2">
    <source>
        <dbReference type="Proteomes" id="UP001501442"/>
    </source>
</evidence>
<protein>
    <submittedName>
        <fullName evidence="1">Uncharacterized protein</fullName>
    </submittedName>
</protein>
<organism evidence="1 2">
    <name type="scientific">Actinoallomurus vinaceus</name>
    <dbReference type="NCBI Taxonomy" id="1080074"/>
    <lineage>
        <taxon>Bacteria</taxon>
        <taxon>Bacillati</taxon>
        <taxon>Actinomycetota</taxon>
        <taxon>Actinomycetes</taxon>
        <taxon>Streptosporangiales</taxon>
        <taxon>Thermomonosporaceae</taxon>
        <taxon>Actinoallomurus</taxon>
    </lineage>
</organism>
<gene>
    <name evidence="1" type="ORF">GCM10023196_026860</name>
</gene>
<comment type="caution">
    <text evidence="1">The sequence shown here is derived from an EMBL/GenBank/DDBJ whole genome shotgun (WGS) entry which is preliminary data.</text>
</comment>
<sequence>MYGSASAVYGWGGTDLYKPRARLGVRRVRLRAAARRPGARRGAAEVRPLHGIRVGPPGAVARSSEREVTVRTVSQIVVGPNSWGDPCRTFTDSPPS</sequence>
<reference evidence="2" key="1">
    <citation type="journal article" date="2019" name="Int. J. Syst. Evol. Microbiol.">
        <title>The Global Catalogue of Microorganisms (GCM) 10K type strain sequencing project: providing services to taxonomists for standard genome sequencing and annotation.</title>
        <authorList>
            <consortium name="The Broad Institute Genomics Platform"/>
            <consortium name="The Broad Institute Genome Sequencing Center for Infectious Disease"/>
            <person name="Wu L."/>
            <person name="Ma J."/>
        </authorList>
    </citation>
    <scope>NUCLEOTIDE SEQUENCE [LARGE SCALE GENOMIC DNA]</scope>
    <source>
        <strain evidence="2">JCM 17939</strain>
    </source>
</reference>
<keyword evidence="2" id="KW-1185">Reference proteome</keyword>